<dbReference type="EMBL" id="AMCI01002985">
    <property type="protein sequence ID" value="EJX01377.1"/>
    <property type="molecule type" value="Genomic_DNA"/>
</dbReference>
<comment type="caution">
    <text evidence="1">The sequence shown here is derived from an EMBL/GenBank/DDBJ whole genome shotgun (WGS) entry which is preliminary data.</text>
</comment>
<accession>J9G2C8</accession>
<gene>
    <name evidence="1" type="ORF">EVA_10517</name>
</gene>
<evidence type="ECO:0000313" key="1">
    <source>
        <dbReference type="EMBL" id="EJX01377.1"/>
    </source>
</evidence>
<proteinExistence type="predicted"/>
<organism evidence="1">
    <name type="scientific">gut metagenome</name>
    <dbReference type="NCBI Taxonomy" id="749906"/>
    <lineage>
        <taxon>unclassified sequences</taxon>
        <taxon>metagenomes</taxon>
        <taxon>organismal metagenomes</taxon>
    </lineage>
</organism>
<name>J9G2C8_9ZZZZ</name>
<sequence>MHQTRSFAMPVRLHGSGFGLDKVDIEFRYYLLILFACNNQ</sequence>
<protein>
    <submittedName>
        <fullName evidence="1">Uncharacterized protein</fullName>
    </submittedName>
</protein>
<reference evidence="1" key="1">
    <citation type="journal article" date="2012" name="PLoS ONE">
        <title>Gene sets for utilization of primary and secondary nutrition supplies in the distal gut of endangered iberian lynx.</title>
        <authorList>
            <person name="Alcaide M."/>
            <person name="Messina E."/>
            <person name="Richter M."/>
            <person name="Bargiela R."/>
            <person name="Peplies J."/>
            <person name="Huws S.A."/>
            <person name="Newbold C.J."/>
            <person name="Golyshin P.N."/>
            <person name="Simon M.A."/>
            <person name="Lopez G."/>
            <person name="Yakimov M.M."/>
            <person name="Ferrer M."/>
        </authorList>
    </citation>
    <scope>NUCLEOTIDE SEQUENCE</scope>
</reference>
<dbReference type="AlphaFoldDB" id="J9G2C8"/>